<proteinExistence type="predicted"/>
<evidence type="ECO:0000313" key="1">
    <source>
        <dbReference type="EMBL" id="KRZ71688.1"/>
    </source>
</evidence>
<sequence>MINRISAFVISKIYSLSFEKLLTAEKATSNFNQNMKNANKRETYTSTRRPRELATQTAYAQFYNIKRDAAAPNCIISFLAASDAFGVFSSNHNGKCIDDYVAFIQSCINNLNVKNILIYEIVTNNALRIVHLMFQLAINSESSICLFCNTTCGVLVHFTLILFAFPVCNVTNYKFAIW</sequence>
<comment type="caution">
    <text evidence="1">The sequence shown here is derived from an EMBL/GenBank/DDBJ whole genome shotgun (WGS) entry which is preliminary data.</text>
</comment>
<gene>
    <name evidence="1" type="ORF">T10_9617</name>
</gene>
<reference evidence="1 2" key="1">
    <citation type="submission" date="2015-01" db="EMBL/GenBank/DDBJ databases">
        <title>Evolution of Trichinella species and genotypes.</title>
        <authorList>
            <person name="Korhonen P.K."/>
            <person name="Edoardo P."/>
            <person name="Giuseppe L.R."/>
            <person name="Gasser R.B."/>
        </authorList>
    </citation>
    <scope>NUCLEOTIDE SEQUENCE [LARGE SCALE GENOMIC DNA]</scope>
    <source>
        <strain evidence="1">ISS1980</strain>
    </source>
</reference>
<keyword evidence="2" id="KW-1185">Reference proteome</keyword>
<protein>
    <submittedName>
        <fullName evidence="1">Uncharacterized protein</fullName>
    </submittedName>
</protein>
<dbReference type="AlphaFoldDB" id="A0A0V1MIJ7"/>
<name>A0A0V1MIJ7_9BILA</name>
<evidence type="ECO:0000313" key="2">
    <source>
        <dbReference type="Proteomes" id="UP000054843"/>
    </source>
</evidence>
<dbReference type="EMBL" id="JYDO01000091">
    <property type="protein sequence ID" value="KRZ71688.1"/>
    <property type="molecule type" value="Genomic_DNA"/>
</dbReference>
<accession>A0A0V1MIJ7</accession>
<organism evidence="1 2">
    <name type="scientific">Trichinella papuae</name>
    <dbReference type="NCBI Taxonomy" id="268474"/>
    <lineage>
        <taxon>Eukaryota</taxon>
        <taxon>Metazoa</taxon>
        <taxon>Ecdysozoa</taxon>
        <taxon>Nematoda</taxon>
        <taxon>Enoplea</taxon>
        <taxon>Dorylaimia</taxon>
        <taxon>Trichinellida</taxon>
        <taxon>Trichinellidae</taxon>
        <taxon>Trichinella</taxon>
    </lineage>
</organism>
<dbReference type="Proteomes" id="UP000054843">
    <property type="component" value="Unassembled WGS sequence"/>
</dbReference>